<dbReference type="Proteomes" id="UP001497700">
    <property type="component" value="Unassembled WGS sequence"/>
</dbReference>
<dbReference type="EMBL" id="MU393431">
    <property type="protein sequence ID" value="KAI4869387.1"/>
    <property type="molecule type" value="Genomic_DNA"/>
</dbReference>
<gene>
    <name evidence="1" type="ORF">F4820DRAFT_30843</name>
</gene>
<accession>A0ACB9ZDE3</accession>
<organism evidence="1 2">
    <name type="scientific">Hypoxylon rubiginosum</name>
    <dbReference type="NCBI Taxonomy" id="110542"/>
    <lineage>
        <taxon>Eukaryota</taxon>
        <taxon>Fungi</taxon>
        <taxon>Dikarya</taxon>
        <taxon>Ascomycota</taxon>
        <taxon>Pezizomycotina</taxon>
        <taxon>Sordariomycetes</taxon>
        <taxon>Xylariomycetidae</taxon>
        <taxon>Xylariales</taxon>
        <taxon>Hypoxylaceae</taxon>
        <taxon>Hypoxylon</taxon>
    </lineage>
</organism>
<protein>
    <submittedName>
        <fullName evidence="1">Uncharacterized protein</fullName>
    </submittedName>
</protein>
<evidence type="ECO:0000313" key="2">
    <source>
        <dbReference type="Proteomes" id="UP001497700"/>
    </source>
</evidence>
<keyword evidence="2" id="KW-1185">Reference proteome</keyword>
<name>A0ACB9ZDE3_9PEZI</name>
<proteinExistence type="predicted"/>
<reference evidence="1 2" key="1">
    <citation type="journal article" date="2022" name="New Phytol.">
        <title>Ecological generalism drives hyperdiversity of secondary metabolite gene clusters in xylarialean endophytes.</title>
        <authorList>
            <person name="Franco M.E.E."/>
            <person name="Wisecaver J.H."/>
            <person name="Arnold A.E."/>
            <person name="Ju Y.M."/>
            <person name="Slot J.C."/>
            <person name="Ahrendt S."/>
            <person name="Moore L.P."/>
            <person name="Eastman K.E."/>
            <person name="Scott K."/>
            <person name="Konkel Z."/>
            <person name="Mondo S.J."/>
            <person name="Kuo A."/>
            <person name="Hayes R.D."/>
            <person name="Haridas S."/>
            <person name="Andreopoulos B."/>
            <person name="Riley R."/>
            <person name="LaButti K."/>
            <person name="Pangilinan J."/>
            <person name="Lipzen A."/>
            <person name="Amirebrahimi M."/>
            <person name="Yan J."/>
            <person name="Adam C."/>
            <person name="Keymanesh K."/>
            <person name="Ng V."/>
            <person name="Louie K."/>
            <person name="Northen T."/>
            <person name="Drula E."/>
            <person name="Henrissat B."/>
            <person name="Hsieh H.M."/>
            <person name="Youens-Clark K."/>
            <person name="Lutzoni F."/>
            <person name="Miadlikowska J."/>
            <person name="Eastwood D.C."/>
            <person name="Hamelin R.C."/>
            <person name="Grigoriev I.V."/>
            <person name="U'Ren J.M."/>
        </authorList>
    </citation>
    <scope>NUCLEOTIDE SEQUENCE [LARGE SCALE GENOMIC DNA]</scope>
    <source>
        <strain evidence="1 2">CBS 119005</strain>
    </source>
</reference>
<comment type="caution">
    <text evidence="1">The sequence shown here is derived from an EMBL/GenBank/DDBJ whole genome shotgun (WGS) entry which is preliminary data.</text>
</comment>
<evidence type="ECO:0000313" key="1">
    <source>
        <dbReference type="EMBL" id="KAI4869387.1"/>
    </source>
</evidence>
<sequence>MPSVDIKEIVTTKPLTFTLKTAGGQWKCQLHSDRASYERSRIVKAPGISRTDSSLSTSTTSSTSSSSSVASTSSH</sequence>